<dbReference type="CDD" id="cd22249">
    <property type="entry name" value="UDM1_RNF168_RNF169-like"/>
    <property type="match status" value="1"/>
</dbReference>
<reference evidence="6" key="1">
    <citation type="submission" date="2015-10" db="EMBL/GenBank/DDBJ databases">
        <authorList>
            <person name="Regsiter A."/>
            <person name="william w."/>
        </authorList>
    </citation>
    <scope>NUCLEOTIDE SEQUENCE [LARGE SCALE GENOMIC DNA]</scope>
</reference>
<dbReference type="InterPro" id="IPR011006">
    <property type="entry name" value="CheY-like_superfamily"/>
</dbReference>
<feature type="domain" description="Response regulatory" evidence="3">
    <location>
        <begin position="13"/>
        <end position="129"/>
    </location>
</feature>
<dbReference type="CDD" id="cd01949">
    <property type="entry name" value="GGDEF"/>
    <property type="match status" value="1"/>
</dbReference>
<dbReference type="InterPro" id="IPR001789">
    <property type="entry name" value="Sig_transdc_resp-reg_receiver"/>
</dbReference>
<dbReference type="PANTHER" id="PTHR45138">
    <property type="entry name" value="REGULATORY COMPONENTS OF SENSORY TRANSDUCTION SYSTEM"/>
    <property type="match status" value="1"/>
</dbReference>
<dbReference type="GO" id="GO:0043709">
    <property type="term" value="P:cell adhesion involved in single-species biofilm formation"/>
    <property type="evidence" value="ECO:0007669"/>
    <property type="project" value="TreeGrafter"/>
</dbReference>
<evidence type="ECO:0000313" key="5">
    <source>
        <dbReference type="EMBL" id="CUR35162.1"/>
    </source>
</evidence>
<dbReference type="Gene3D" id="3.40.50.2300">
    <property type="match status" value="1"/>
</dbReference>
<keyword evidence="2" id="KW-0175">Coiled coil</keyword>
<dbReference type="SUPFAM" id="SSF55073">
    <property type="entry name" value="Nucleotide cyclase"/>
    <property type="match status" value="1"/>
</dbReference>
<feature type="coiled-coil region" evidence="2">
    <location>
        <begin position="135"/>
        <end position="179"/>
    </location>
</feature>
<evidence type="ECO:0000256" key="2">
    <source>
        <dbReference type="SAM" id="Coils"/>
    </source>
</evidence>
<dbReference type="InterPro" id="IPR000160">
    <property type="entry name" value="GGDEF_dom"/>
</dbReference>
<dbReference type="Proteomes" id="UP000184315">
    <property type="component" value="Unassembled WGS sequence"/>
</dbReference>
<dbReference type="RefSeq" id="WP_072722128.1">
    <property type="nucleotide sequence ID" value="NZ_LN889813.1"/>
</dbReference>
<dbReference type="FunFam" id="3.30.70.270:FF:000001">
    <property type="entry name" value="Diguanylate cyclase domain protein"/>
    <property type="match status" value="1"/>
</dbReference>
<dbReference type="PANTHER" id="PTHR45138:SF9">
    <property type="entry name" value="DIGUANYLATE CYCLASE DGCM-RELATED"/>
    <property type="match status" value="1"/>
</dbReference>
<proteinExistence type="predicted"/>
<dbReference type="SUPFAM" id="SSF52172">
    <property type="entry name" value="CheY-like"/>
    <property type="match status" value="1"/>
</dbReference>
<dbReference type="PROSITE" id="PS50887">
    <property type="entry name" value="GGDEF"/>
    <property type="match status" value="1"/>
</dbReference>
<protein>
    <submittedName>
        <fullName evidence="5">Response regulator receiver modulated diguanylate cyclase</fullName>
    </submittedName>
</protein>
<dbReference type="NCBIfam" id="TIGR00254">
    <property type="entry name" value="GGDEF"/>
    <property type="match status" value="1"/>
</dbReference>
<evidence type="ECO:0000259" key="3">
    <source>
        <dbReference type="PROSITE" id="PS50110"/>
    </source>
</evidence>
<feature type="domain" description="GGDEF" evidence="4">
    <location>
        <begin position="343"/>
        <end position="480"/>
    </location>
</feature>
<dbReference type="Pfam" id="PF00990">
    <property type="entry name" value="GGDEF"/>
    <property type="match status" value="1"/>
</dbReference>
<dbReference type="PROSITE" id="PS50110">
    <property type="entry name" value="RESPONSE_REGULATORY"/>
    <property type="match status" value="1"/>
</dbReference>
<sequence length="480" mass="55217">MNIRPNKKQQPGGILIIDDKLENLKVLSEILKQQGYKVRQAINGISALRAIQSSPPDLILLDIKMPEMDGYEVCQKLKQDSQTQEIPIIFISALNEVWDKVRAFQLGGVDYINKPFQVEEVIARIETQFIIQRQKKQLQAEIEYRQAQEERLKEEIQHRLAKEEQLQEEIQRRKETEEILYQSRALIQSVLNTSMDGIAAFQSIRNTMTGKIMDFRCLVVNPIIGQILKQDRSKLMGKVILKRLLKKIDSSLFEKFVNLVETGTPLIDDIFYHSDDTQGWYHFIAVRLGDGFSIAIRDITDRKKIELDLSRWAKLDGLTQIANRHYFEDFLNQEWQRHLQEQKPISLILCDVDYFKAYNDTYGHLEGDDCLKKVAQAIDQVIQRPGNLLARYGGEEFVIILTQTNLLEAGQIATDIQTSIRILNIPHSQSQVSELLTLSFGISSLIPTKENSTFILIKSADQALYQAKQQGRNCIVTQVD</sequence>
<dbReference type="STRING" id="671072.PL9214650601"/>
<name>A0A1J1LT27_9CYAN</name>
<keyword evidence="1" id="KW-0597">Phosphoprotein</keyword>
<dbReference type="Gene3D" id="3.30.450.20">
    <property type="entry name" value="PAS domain"/>
    <property type="match status" value="1"/>
</dbReference>
<dbReference type="CDD" id="cd19920">
    <property type="entry name" value="REC_PA4781-like"/>
    <property type="match status" value="1"/>
</dbReference>
<accession>A0A1J1LT27</accession>
<dbReference type="SMART" id="SM00448">
    <property type="entry name" value="REC"/>
    <property type="match status" value="1"/>
</dbReference>
<feature type="modified residue" description="4-aspartylphosphate" evidence="1">
    <location>
        <position position="62"/>
    </location>
</feature>
<dbReference type="InterPro" id="IPR043128">
    <property type="entry name" value="Rev_trsase/Diguanyl_cyclase"/>
</dbReference>
<dbReference type="InterPro" id="IPR050469">
    <property type="entry name" value="Diguanylate_Cyclase"/>
</dbReference>
<dbReference type="GO" id="GO:0000160">
    <property type="term" value="P:phosphorelay signal transduction system"/>
    <property type="evidence" value="ECO:0007669"/>
    <property type="project" value="InterPro"/>
</dbReference>
<organism evidence="5 6">
    <name type="scientific">Planktothrix tepida PCC 9214</name>
    <dbReference type="NCBI Taxonomy" id="671072"/>
    <lineage>
        <taxon>Bacteria</taxon>
        <taxon>Bacillati</taxon>
        <taxon>Cyanobacteriota</taxon>
        <taxon>Cyanophyceae</taxon>
        <taxon>Oscillatoriophycideae</taxon>
        <taxon>Oscillatoriales</taxon>
        <taxon>Microcoleaceae</taxon>
        <taxon>Planktothrix</taxon>
    </lineage>
</organism>
<dbReference type="AlphaFoldDB" id="A0A1J1LT27"/>
<dbReference type="Gene3D" id="3.30.70.270">
    <property type="match status" value="1"/>
</dbReference>
<gene>
    <name evidence="5" type="ORF">PL9214650601</name>
</gene>
<dbReference type="Pfam" id="PF00072">
    <property type="entry name" value="Response_reg"/>
    <property type="match status" value="1"/>
</dbReference>
<evidence type="ECO:0000313" key="6">
    <source>
        <dbReference type="Proteomes" id="UP000184315"/>
    </source>
</evidence>
<dbReference type="EMBL" id="CZDF01000172">
    <property type="protein sequence ID" value="CUR35162.1"/>
    <property type="molecule type" value="Genomic_DNA"/>
</dbReference>
<dbReference type="SUPFAM" id="SSF55785">
    <property type="entry name" value="PYP-like sensor domain (PAS domain)"/>
    <property type="match status" value="1"/>
</dbReference>
<dbReference type="SMART" id="SM00267">
    <property type="entry name" value="GGDEF"/>
    <property type="match status" value="1"/>
</dbReference>
<keyword evidence="6" id="KW-1185">Reference proteome</keyword>
<evidence type="ECO:0000256" key="1">
    <source>
        <dbReference type="PROSITE-ProRule" id="PRU00169"/>
    </source>
</evidence>
<dbReference type="InterPro" id="IPR035965">
    <property type="entry name" value="PAS-like_dom_sf"/>
</dbReference>
<dbReference type="GO" id="GO:0052621">
    <property type="term" value="F:diguanylate cyclase activity"/>
    <property type="evidence" value="ECO:0007669"/>
    <property type="project" value="TreeGrafter"/>
</dbReference>
<dbReference type="GO" id="GO:1902201">
    <property type="term" value="P:negative regulation of bacterial-type flagellum-dependent cell motility"/>
    <property type="evidence" value="ECO:0007669"/>
    <property type="project" value="TreeGrafter"/>
</dbReference>
<dbReference type="OrthoDB" id="453368at2"/>
<dbReference type="InterPro" id="IPR029787">
    <property type="entry name" value="Nucleotide_cyclase"/>
</dbReference>
<dbReference type="GO" id="GO:0005886">
    <property type="term" value="C:plasma membrane"/>
    <property type="evidence" value="ECO:0007669"/>
    <property type="project" value="TreeGrafter"/>
</dbReference>
<evidence type="ECO:0000259" key="4">
    <source>
        <dbReference type="PROSITE" id="PS50887"/>
    </source>
</evidence>